<keyword evidence="3" id="KW-1133">Transmembrane helix</keyword>
<comment type="subcellular location">
    <subcellularLocation>
        <location evidence="1">Mitochondrion membrane</location>
        <topology evidence="1">Multi-pass membrane protein</topology>
    </subcellularLocation>
</comment>
<name>A0AAD2JVU9_9AGAR</name>
<dbReference type="GO" id="GO:0005741">
    <property type="term" value="C:mitochondrial outer membrane"/>
    <property type="evidence" value="ECO:0007669"/>
    <property type="project" value="TreeGrafter"/>
</dbReference>
<dbReference type="PANTHER" id="PTHR28234:SF1">
    <property type="entry name" value="NUCLEAR CONTROL OF ATPASE PROTEIN 2"/>
    <property type="match status" value="1"/>
</dbReference>
<dbReference type="AlphaFoldDB" id="A0AAD2JVU9"/>
<keyword evidence="5" id="KW-0472">Membrane</keyword>
<dbReference type="PANTHER" id="PTHR28234">
    <property type="entry name" value="NUCLEAR CONTROL OF ATPASE PROTEIN 2"/>
    <property type="match status" value="1"/>
</dbReference>
<evidence type="ECO:0000313" key="6">
    <source>
        <dbReference type="EMBL" id="CAK5264746.1"/>
    </source>
</evidence>
<dbReference type="Pfam" id="PF08637">
    <property type="entry name" value="NCA2"/>
    <property type="match status" value="1"/>
</dbReference>
<keyword evidence="7" id="KW-1185">Reference proteome</keyword>
<evidence type="ECO:0000256" key="3">
    <source>
        <dbReference type="ARBA" id="ARBA00022989"/>
    </source>
</evidence>
<sequence length="627" mass="69641">MSRLRVDSTRFAANFARPLSARFQAPSTESFATFQSLQTSETTEKLRSFLVLLQQPAPEPSTVDAALAYLAETDNAVSLLSQESSELRSAVLNQATVCVYSRALETYLNEAVAFEAEAEWWANVERSNVNVAWFLLQTFPSRFTRALNTILAALREHHLPLNLASFSPSSLIRLFPSTALRPSALTRALFPHLEDGTAMTSSMLPPRSHIPSLIWSSICQPLSLARDECRYKRQRLEQLRDNRADKLGDLAALRSSASSQNSFLQHGLARIVTDSDFRAENEQNVVQKLSSSLLPAHIAAHAAELLQLSRPSRFTLIWPKLLLLPPLSLYAIRSLWVSRASMWEMALDAKETAQGFIKNSLVEPIKDILTTVRTGGGDGVIVRKEGVVADLDSLERMTLSLAQDQLRYNSTQLAELSAKIRVGDLTPVLRLYEEDIKSPVKSALTGTLLRSMFIQVQKAKVDIDQALAGIDKLLKSQELTFAFVGLAPAMVITIVLGRSLSSLLGSGPSDGRYGGKLQRAAAWAALRRIECLLTAKHRARPNTSSGMILISVARLRTFAESRLPKRSRLREGFLEDVTDLESTTMEREDKLRVVDRMWRTWGPALGWDKVPSEEAQNMQEAVDDQEG</sequence>
<evidence type="ECO:0000256" key="1">
    <source>
        <dbReference type="ARBA" id="ARBA00004225"/>
    </source>
</evidence>
<evidence type="ECO:0000313" key="7">
    <source>
        <dbReference type="Proteomes" id="UP001295794"/>
    </source>
</evidence>
<reference evidence="6" key="1">
    <citation type="submission" date="2023-11" db="EMBL/GenBank/DDBJ databases">
        <authorList>
            <person name="De Vega J J."/>
            <person name="De Vega J J."/>
        </authorList>
    </citation>
    <scope>NUCLEOTIDE SEQUENCE</scope>
</reference>
<keyword evidence="4" id="KW-0496">Mitochondrion</keyword>
<dbReference type="EMBL" id="CAVNYO010000069">
    <property type="protein sequence ID" value="CAK5264746.1"/>
    <property type="molecule type" value="Genomic_DNA"/>
</dbReference>
<evidence type="ECO:0000256" key="2">
    <source>
        <dbReference type="ARBA" id="ARBA00022692"/>
    </source>
</evidence>
<evidence type="ECO:0000256" key="5">
    <source>
        <dbReference type="ARBA" id="ARBA00023136"/>
    </source>
</evidence>
<keyword evidence="2" id="KW-0812">Transmembrane</keyword>
<accession>A0AAD2JVU9</accession>
<evidence type="ECO:0000256" key="4">
    <source>
        <dbReference type="ARBA" id="ARBA00023128"/>
    </source>
</evidence>
<gene>
    <name evidence="6" type="ORF">MYCIT1_LOCUS5182</name>
</gene>
<protein>
    <recommendedName>
        <fullName evidence="8">NCA2-domain-containing protein</fullName>
    </recommendedName>
</protein>
<dbReference type="InterPro" id="IPR013946">
    <property type="entry name" value="NCA2-like"/>
</dbReference>
<comment type="caution">
    <text evidence="6">The sequence shown here is derived from an EMBL/GenBank/DDBJ whole genome shotgun (WGS) entry which is preliminary data.</text>
</comment>
<evidence type="ECO:0008006" key="8">
    <source>
        <dbReference type="Google" id="ProtNLM"/>
    </source>
</evidence>
<dbReference type="Proteomes" id="UP001295794">
    <property type="component" value="Unassembled WGS sequence"/>
</dbReference>
<organism evidence="6 7">
    <name type="scientific">Mycena citricolor</name>
    <dbReference type="NCBI Taxonomy" id="2018698"/>
    <lineage>
        <taxon>Eukaryota</taxon>
        <taxon>Fungi</taxon>
        <taxon>Dikarya</taxon>
        <taxon>Basidiomycota</taxon>
        <taxon>Agaricomycotina</taxon>
        <taxon>Agaricomycetes</taxon>
        <taxon>Agaricomycetidae</taxon>
        <taxon>Agaricales</taxon>
        <taxon>Marasmiineae</taxon>
        <taxon>Mycenaceae</taxon>
        <taxon>Mycena</taxon>
    </lineage>
</organism>
<proteinExistence type="predicted"/>